<reference evidence="9" key="1">
    <citation type="submission" date="2022-10" db="EMBL/GenBank/DDBJ databases">
        <authorList>
            <person name="Boutroux M."/>
        </authorList>
    </citation>
    <scope>NUCLEOTIDE SEQUENCE</scope>
    <source>
        <strain evidence="9">51.81</strain>
    </source>
</reference>
<dbReference type="PROSITE" id="PS51462">
    <property type="entry name" value="NUDIX"/>
    <property type="match status" value="1"/>
</dbReference>
<dbReference type="Pfam" id="PF00293">
    <property type="entry name" value="NUDIX"/>
    <property type="match status" value="1"/>
</dbReference>
<accession>A0A9X4E135</accession>
<evidence type="ECO:0000256" key="5">
    <source>
        <dbReference type="ARBA" id="ARBA00022801"/>
    </source>
</evidence>
<dbReference type="EMBL" id="JAPQFL010000002">
    <property type="protein sequence ID" value="MDD9327562.1"/>
    <property type="molecule type" value="Genomic_DNA"/>
</dbReference>
<dbReference type="SUPFAM" id="SSF55811">
    <property type="entry name" value="Nudix"/>
    <property type="match status" value="1"/>
</dbReference>
<keyword evidence="11" id="KW-1185">Reference proteome</keyword>
<dbReference type="FunFam" id="3.90.79.10:FF:000024">
    <property type="entry name" value="ADP-ribose pyrophosphatase"/>
    <property type="match status" value="1"/>
</dbReference>
<dbReference type="InterPro" id="IPR015797">
    <property type="entry name" value="NUDIX_hydrolase-like_dom_sf"/>
</dbReference>
<gene>
    <name evidence="9" type="ORF">ORY91_000968</name>
    <name evidence="10" type="ORF">V9W64_08460</name>
</gene>
<keyword evidence="5 9" id="KW-0378">Hydrolase</keyword>
<name>A0A9X4E135_9NEIS</name>
<sequence>MDLTETLIDSEPVFDGSFLSISHDRVRLPDGGEGRRIVVRHPGAACVLAVTDDNRAVLVRQWRHPAGGALLELPAGKLGAGEDPAQCALRELAEETPYTAGRVSLIAVFYTAPGFCDEKMYLYRAHGVRGDSGLSPDADEFVETVLLDRKQVRVALSDGRIQDAKTIIGLQNWLLETEGAV</sequence>
<dbReference type="PANTHER" id="PTHR11839:SF18">
    <property type="entry name" value="NUDIX HYDROLASE DOMAIN-CONTAINING PROTEIN"/>
    <property type="match status" value="1"/>
</dbReference>
<dbReference type="GO" id="GO:0019693">
    <property type="term" value="P:ribose phosphate metabolic process"/>
    <property type="evidence" value="ECO:0007669"/>
    <property type="project" value="TreeGrafter"/>
</dbReference>
<evidence type="ECO:0000256" key="7">
    <source>
        <dbReference type="ARBA" id="ARBA00032272"/>
    </source>
</evidence>
<organism evidence="9">
    <name type="scientific">Neisseria leonii</name>
    <dbReference type="NCBI Taxonomy" id="2995413"/>
    <lineage>
        <taxon>Bacteria</taxon>
        <taxon>Pseudomonadati</taxon>
        <taxon>Pseudomonadota</taxon>
        <taxon>Betaproteobacteria</taxon>
        <taxon>Neisseriales</taxon>
        <taxon>Neisseriaceae</taxon>
        <taxon>Neisseria</taxon>
    </lineage>
</organism>
<dbReference type="AlphaFoldDB" id="A0A9X4E135"/>
<evidence type="ECO:0000313" key="11">
    <source>
        <dbReference type="Proteomes" id="UP001149607"/>
    </source>
</evidence>
<dbReference type="InterPro" id="IPR000086">
    <property type="entry name" value="NUDIX_hydrolase_dom"/>
</dbReference>
<evidence type="ECO:0000256" key="4">
    <source>
        <dbReference type="ARBA" id="ARBA00016377"/>
    </source>
</evidence>
<dbReference type="GO" id="GO:0006753">
    <property type="term" value="P:nucleoside phosphate metabolic process"/>
    <property type="evidence" value="ECO:0007669"/>
    <property type="project" value="TreeGrafter"/>
</dbReference>
<comment type="catalytic activity">
    <reaction evidence="1">
        <text>GDP-alpha-D-mannose + H2O = alpha-D-mannose 1-phosphate + GMP + 2 H(+)</text>
        <dbReference type="Rhea" id="RHEA:27978"/>
        <dbReference type="ChEBI" id="CHEBI:15377"/>
        <dbReference type="ChEBI" id="CHEBI:15378"/>
        <dbReference type="ChEBI" id="CHEBI:57527"/>
        <dbReference type="ChEBI" id="CHEBI:58115"/>
        <dbReference type="ChEBI" id="CHEBI:58409"/>
    </reaction>
</comment>
<reference evidence="10" key="2">
    <citation type="submission" date="2024-02" db="EMBL/GenBank/DDBJ databases">
        <title>Neisseria leonii sp. nov.</title>
        <authorList>
            <person name="Boutroux M."/>
            <person name="Favre-Rochex S."/>
            <person name="Gorgette O."/>
            <person name="Touak G."/>
            <person name="Muhle E."/>
            <person name="Chesneau O."/>
            <person name="Clermont D."/>
            <person name="Rahi P."/>
        </authorList>
    </citation>
    <scope>NUCLEOTIDE SEQUENCE</scope>
    <source>
        <strain evidence="10">51.81</strain>
    </source>
</reference>
<dbReference type="PANTHER" id="PTHR11839">
    <property type="entry name" value="UDP/ADP-SUGAR PYROPHOSPHATASE"/>
    <property type="match status" value="1"/>
</dbReference>
<dbReference type="GO" id="GO:0016787">
    <property type="term" value="F:hydrolase activity"/>
    <property type="evidence" value="ECO:0007669"/>
    <property type="project" value="UniProtKB-KW"/>
</dbReference>
<feature type="domain" description="Nudix hydrolase" evidence="8">
    <location>
        <begin position="39"/>
        <end position="169"/>
    </location>
</feature>
<dbReference type="Gene3D" id="3.90.79.10">
    <property type="entry name" value="Nucleoside Triphosphate Pyrophosphohydrolase"/>
    <property type="match status" value="1"/>
</dbReference>
<evidence type="ECO:0000313" key="10">
    <source>
        <dbReference type="EMBL" id="WWY02723.1"/>
    </source>
</evidence>
<evidence type="ECO:0000259" key="8">
    <source>
        <dbReference type="PROSITE" id="PS51462"/>
    </source>
</evidence>
<evidence type="ECO:0000256" key="2">
    <source>
        <dbReference type="ARBA" id="ARBA00001946"/>
    </source>
</evidence>
<dbReference type="GO" id="GO:0005829">
    <property type="term" value="C:cytosol"/>
    <property type="evidence" value="ECO:0007669"/>
    <property type="project" value="TreeGrafter"/>
</dbReference>
<dbReference type="Proteomes" id="UP001149607">
    <property type="component" value="Chromosome"/>
</dbReference>
<dbReference type="RefSeq" id="WP_274584804.1">
    <property type="nucleotide sequence ID" value="NZ_CP145811.1"/>
</dbReference>
<evidence type="ECO:0000313" key="9">
    <source>
        <dbReference type="EMBL" id="MDD9327562.1"/>
    </source>
</evidence>
<protein>
    <recommendedName>
        <fullName evidence="4">GDP-mannose pyrophosphatase</fullName>
    </recommendedName>
    <alternativeName>
        <fullName evidence="6">GDP-mannose hydrolase</fullName>
    </alternativeName>
    <alternativeName>
        <fullName evidence="7">GDPMK</fullName>
    </alternativeName>
</protein>
<evidence type="ECO:0000256" key="1">
    <source>
        <dbReference type="ARBA" id="ARBA00000847"/>
    </source>
</evidence>
<evidence type="ECO:0000256" key="3">
    <source>
        <dbReference type="ARBA" id="ARBA00007275"/>
    </source>
</evidence>
<dbReference type="CDD" id="cd03424">
    <property type="entry name" value="NUDIX_ADPRase_Nudt5_UGPPase_Nudt14"/>
    <property type="match status" value="1"/>
</dbReference>
<dbReference type="EMBL" id="CP146598">
    <property type="protein sequence ID" value="WWY02723.1"/>
    <property type="molecule type" value="Genomic_DNA"/>
</dbReference>
<proteinExistence type="inferred from homology"/>
<comment type="cofactor">
    <cofactor evidence="2">
        <name>Mg(2+)</name>
        <dbReference type="ChEBI" id="CHEBI:18420"/>
    </cofactor>
</comment>
<comment type="similarity">
    <text evidence="3">Belongs to the Nudix hydrolase family. NudK subfamily.</text>
</comment>
<evidence type="ECO:0000256" key="6">
    <source>
        <dbReference type="ARBA" id="ARBA00032162"/>
    </source>
</evidence>